<feature type="disulfide bond" evidence="7">
    <location>
        <begin position="169"/>
        <end position="181"/>
    </location>
</feature>
<evidence type="ECO:0008006" key="11">
    <source>
        <dbReference type="Google" id="ProtNLM"/>
    </source>
</evidence>
<keyword evidence="6 7" id="KW-1015">Disulfide bond</keyword>
<dbReference type="SUPFAM" id="SSF57424">
    <property type="entry name" value="LDL receptor-like module"/>
    <property type="match status" value="2"/>
</dbReference>
<proteinExistence type="predicted"/>
<keyword evidence="5" id="KW-0472">Membrane</keyword>
<dbReference type="Gene3D" id="4.10.400.10">
    <property type="entry name" value="Low-density Lipoprotein Receptor"/>
    <property type="match status" value="2"/>
</dbReference>
<evidence type="ECO:0000256" key="2">
    <source>
        <dbReference type="ARBA" id="ARBA00022692"/>
    </source>
</evidence>
<dbReference type="OrthoDB" id="10072370at2759"/>
<keyword evidence="4" id="KW-1133">Transmembrane helix</keyword>
<comment type="subcellular location">
    <subcellularLocation>
        <location evidence="1">Membrane</location>
        <topology evidence="1">Single-pass membrane protein</topology>
    </subcellularLocation>
</comment>
<evidence type="ECO:0000313" key="9">
    <source>
        <dbReference type="EMBL" id="KAB7500265.1"/>
    </source>
</evidence>
<dbReference type="InterPro" id="IPR036055">
    <property type="entry name" value="LDL_receptor-like_sf"/>
</dbReference>
<evidence type="ECO:0000256" key="7">
    <source>
        <dbReference type="PROSITE-ProRule" id="PRU00124"/>
    </source>
</evidence>
<keyword evidence="10" id="KW-1185">Reference proteome</keyword>
<evidence type="ECO:0000256" key="8">
    <source>
        <dbReference type="SAM" id="MobiDB-lite"/>
    </source>
</evidence>
<evidence type="ECO:0000256" key="1">
    <source>
        <dbReference type="ARBA" id="ARBA00004167"/>
    </source>
</evidence>
<dbReference type="Proteomes" id="UP000326759">
    <property type="component" value="Unassembled WGS sequence"/>
</dbReference>
<dbReference type="Pfam" id="PF00057">
    <property type="entry name" value="Ldl_recept_a"/>
    <property type="match status" value="2"/>
</dbReference>
<comment type="caution">
    <text evidence="9">The sequence shown here is derived from an EMBL/GenBank/DDBJ whole genome shotgun (WGS) entry which is preliminary data.</text>
</comment>
<dbReference type="InterPro" id="IPR002172">
    <property type="entry name" value="LDrepeatLR_classA_rpt"/>
</dbReference>
<dbReference type="SMART" id="SM00192">
    <property type="entry name" value="LDLa"/>
    <property type="match status" value="2"/>
</dbReference>
<evidence type="ECO:0000256" key="4">
    <source>
        <dbReference type="ARBA" id="ARBA00022989"/>
    </source>
</evidence>
<organism evidence="9 10">
    <name type="scientific">Armadillidium nasatum</name>
    <dbReference type="NCBI Taxonomy" id="96803"/>
    <lineage>
        <taxon>Eukaryota</taxon>
        <taxon>Metazoa</taxon>
        <taxon>Ecdysozoa</taxon>
        <taxon>Arthropoda</taxon>
        <taxon>Crustacea</taxon>
        <taxon>Multicrustacea</taxon>
        <taxon>Malacostraca</taxon>
        <taxon>Eumalacostraca</taxon>
        <taxon>Peracarida</taxon>
        <taxon>Isopoda</taxon>
        <taxon>Oniscidea</taxon>
        <taxon>Crinocheta</taxon>
        <taxon>Armadillidiidae</taxon>
        <taxon>Armadillidium</taxon>
    </lineage>
</organism>
<evidence type="ECO:0000313" key="10">
    <source>
        <dbReference type="Proteomes" id="UP000326759"/>
    </source>
</evidence>
<feature type="disulfide bond" evidence="7">
    <location>
        <begin position="234"/>
        <end position="249"/>
    </location>
</feature>
<name>A0A5N5T225_9CRUS</name>
<evidence type="ECO:0000256" key="5">
    <source>
        <dbReference type="ARBA" id="ARBA00023136"/>
    </source>
</evidence>
<comment type="caution">
    <text evidence="7">Lacks conserved residue(s) required for the propagation of feature annotation.</text>
</comment>
<feature type="disulfide bond" evidence="7">
    <location>
        <begin position="185"/>
        <end position="200"/>
    </location>
</feature>
<feature type="region of interest" description="Disordered" evidence="8">
    <location>
        <begin position="1"/>
        <end position="24"/>
    </location>
</feature>
<keyword evidence="3" id="KW-0677">Repeat</keyword>
<reference evidence="9 10" key="1">
    <citation type="journal article" date="2019" name="PLoS Biol.">
        <title>Sex chromosomes control vertical transmission of feminizing Wolbachia symbionts in an isopod.</title>
        <authorList>
            <person name="Becking T."/>
            <person name="Chebbi M.A."/>
            <person name="Giraud I."/>
            <person name="Moumen B."/>
            <person name="Laverre T."/>
            <person name="Caubet Y."/>
            <person name="Peccoud J."/>
            <person name="Gilbert C."/>
            <person name="Cordaux R."/>
        </authorList>
    </citation>
    <scope>NUCLEOTIDE SEQUENCE [LARGE SCALE GENOMIC DNA]</scope>
    <source>
        <strain evidence="9">ANa2</strain>
        <tissue evidence="9">Whole body excluding digestive tract and cuticle</tissue>
    </source>
</reference>
<keyword evidence="2" id="KW-0812">Transmembrane</keyword>
<dbReference type="GO" id="GO:0016192">
    <property type="term" value="P:vesicle-mediated transport"/>
    <property type="evidence" value="ECO:0007669"/>
    <property type="project" value="UniProtKB-ARBA"/>
</dbReference>
<evidence type="ECO:0000256" key="6">
    <source>
        <dbReference type="ARBA" id="ARBA00023157"/>
    </source>
</evidence>
<accession>A0A5N5T225</accession>
<dbReference type="PANTHER" id="PTHR24270">
    <property type="entry name" value="LOW-DENSITY LIPOPROTEIN RECEPTOR-RELATED"/>
    <property type="match status" value="1"/>
</dbReference>
<dbReference type="InterPro" id="IPR050685">
    <property type="entry name" value="LDLR"/>
</dbReference>
<dbReference type="CDD" id="cd00112">
    <property type="entry name" value="LDLa"/>
    <property type="match status" value="2"/>
</dbReference>
<dbReference type="AlphaFoldDB" id="A0A5N5T225"/>
<sequence>SKREAAEEGLGGDHQSSGVFKRQSFGLTATSDDDEIGGAEGGSGFQPDEVDTVFKTYRAKFLRDDLYNSKFADKSSAEFKNLKESLEREFSPLFISVPGNTDVYVVRIGSGNSGQQEVLMDLAHEGEPYQNEGAKIQRILEEALSAQFMRTIPGSLSFQTVGDRSGARCQPNEELCPEGICVPRCNGVPDCESGADELNCRGSEISFPDKDESLLPCAANEVRCLSGGLCAPKCDGVPNCPDGEDELNCVVEVLPEVSLDHFDTEGQKLKLY</sequence>
<dbReference type="EMBL" id="SEYY01014580">
    <property type="protein sequence ID" value="KAB7500265.1"/>
    <property type="molecule type" value="Genomic_DNA"/>
</dbReference>
<protein>
    <recommendedName>
        <fullName evidence="11">Basement membrane-specific heparan sulfate proteoglycan core protein</fullName>
    </recommendedName>
</protein>
<dbReference type="GO" id="GO:0005886">
    <property type="term" value="C:plasma membrane"/>
    <property type="evidence" value="ECO:0007669"/>
    <property type="project" value="TreeGrafter"/>
</dbReference>
<evidence type="ECO:0000256" key="3">
    <source>
        <dbReference type="ARBA" id="ARBA00022737"/>
    </source>
</evidence>
<feature type="non-terminal residue" evidence="9">
    <location>
        <position position="1"/>
    </location>
</feature>
<gene>
    <name evidence="9" type="ORF">Anas_03409</name>
</gene>
<dbReference type="PROSITE" id="PS50068">
    <property type="entry name" value="LDLRA_2"/>
    <property type="match status" value="2"/>
</dbReference>